<keyword evidence="1" id="KW-1133">Transmembrane helix</keyword>
<evidence type="ECO:0000313" key="3">
    <source>
        <dbReference type="Proteomes" id="UP000294299"/>
    </source>
</evidence>
<protein>
    <submittedName>
        <fullName evidence="2">Uncharacterized protein</fullName>
    </submittedName>
</protein>
<keyword evidence="1" id="KW-0472">Membrane</keyword>
<dbReference type="Proteomes" id="UP000294299">
    <property type="component" value="Chromosome NFRAN"/>
</dbReference>
<dbReference type="AlphaFoldDB" id="A0A484IEJ0"/>
<dbReference type="EMBL" id="LR216287">
    <property type="protein sequence ID" value="VFJ14559.1"/>
    <property type="molecule type" value="Genomic_DNA"/>
</dbReference>
<keyword evidence="3" id="KW-1185">Reference proteome</keyword>
<dbReference type="KEGG" id="nfn:NFRAN_2237"/>
<feature type="transmembrane region" description="Helical" evidence="1">
    <location>
        <begin position="169"/>
        <end position="195"/>
    </location>
</feature>
<evidence type="ECO:0000256" key="1">
    <source>
        <dbReference type="SAM" id="Phobius"/>
    </source>
</evidence>
<proteinExistence type="predicted"/>
<keyword evidence="1" id="KW-0812">Transmembrane</keyword>
<gene>
    <name evidence="2" type="ORF">NFRAN_2237</name>
</gene>
<organism evidence="2 3">
    <name type="scientific">Candidatus Nitrosocosmicus franklandianus</name>
    <dbReference type="NCBI Taxonomy" id="1798806"/>
    <lineage>
        <taxon>Archaea</taxon>
        <taxon>Nitrososphaerota</taxon>
        <taxon>Nitrososphaeria</taxon>
        <taxon>Nitrososphaerales</taxon>
        <taxon>Nitrososphaeraceae</taxon>
        <taxon>Candidatus Nitrosocosmicus</taxon>
    </lineage>
</organism>
<evidence type="ECO:0000313" key="2">
    <source>
        <dbReference type="EMBL" id="VFJ14559.1"/>
    </source>
</evidence>
<sequence length="205" mass="23442">MFLFRVIFSLLVLVSSILLLMSIPADAHFTHISYYNSESMGIGDKYFIDQELNPEYAKPNEQTYIMFSIQDKNGNDVYNVNVMVEIYSAAGELIHTFPWTNLAIGDFEIPYIFEKNGNYQVVLSILNEGMARPTETDPVPPTRTILTDNANCNCERAIFNLAISETFGFIYTLAFYGIIISAIVVFGVVSIWILLKRRKNKRYFI</sequence>
<reference evidence="2 3" key="1">
    <citation type="submission" date="2019-02" db="EMBL/GenBank/DDBJ databases">
        <authorList>
            <person name="Lehtovirta-Morley E L."/>
        </authorList>
    </citation>
    <scope>NUCLEOTIDE SEQUENCE [LARGE SCALE GENOMIC DNA]</scope>
    <source>
        <strain evidence="2">NFRAN1</strain>
    </source>
</reference>
<name>A0A484IEJ0_9ARCH</name>
<accession>A0A484IEJ0</accession>